<dbReference type="InterPro" id="IPR036779">
    <property type="entry name" value="LysM_dom_sf"/>
</dbReference>
<name>A0AAD7E4C5_9AGAR</name>
<dbReference type="EMBL" id="JARJCW010000003">
    <property type="protein sequence ID" value="KAJ7226996.1"/>
    <property type="molecule type" value="Genomic_DNA"/>
</dbReference>
<protein>
    <recommendedName>
        <fullName evidence="1">LysM domain-containing protein</fullName>
    </recommendedName>
</protein>
<feature type="domain" description="LysM" evidence="1">
    <location>
        <begin position="44"/>
        <end position="90"/>
    </location>
</feature>
<dbReference type="InterPro" id="IPR018392">
    <property type="entry name" value="LysM"/>
</dbReference>
<proteinExistence type="predicted"/>
<dbReference type="PROSITE" id="PS51782">
    <property type="entry name" value="LYSM"/>
    <property type="match status" value="1"/>
</dbReference>
<evidence type="ECO:0000259" key="1">
    <source>
        <dbReference type="PROSITE" id="PS51782"/>
    </source>
</evidence>
<dbReference type="CDD" id="cd00118">
    <property type="entry name" value="LysM"/>
    <property type="match status" value="1"/>
</dbReference>
<evidence type="ECO:0000313" key="2">
    <source>
        <dbReference type="EMBL" id="KAJ7226996.1"/>
    </source>
</evidence>
<dbReference type="Gene3D" id="3.10.350.10">
    <property type="entry name" value="LysM domain"/>
    <property type="match status" value="1"/>
</dbReference>
<reference evidence="2" key="1">
    <citation type="submission" date="2023-03" db="EMBL/GenBank/DDBJ databases">
        <title>Massive genome expansion in bonnet fungi (Mycena s.s.) driven by repeated elements and novel gene families across ecological guilds.</title>
        <authorList>
            <consortium name="Lawrence Berkeley National Laboratory"/>
            <person name="Harder C.B."/>
            <person name="Miyauchi S."/>
            <person name="Viragh M."/>
            <person name="Kuo A."/>
            <person name="Thoen E."/>
            <person name="Andreopoulos B."/>
            <person name="Lu D."/>
            <person name="Skrede I."/>
            <person name="Drula E."/>
            <person name="Henrissat B."/>
            <person name="Morin E."/>
            <person name="Kohler A."/>
            <person name="Barry K."/>
            <person name="LaButti K."/>
            <person name="Morin E."/>
            <person name="Salamov A."/>
            <person name="Lipzen A."/>
            <person name="Mereny Z."/>
            <person name="Hegedus B."/>
            <person name="Baldrian P."/>
            <person name="Stursova M."/>
            <person name="Weitz H."/>
            <person name="Taylor A."/>
            <person name="Grigoriev I.V."/>
            <person name="Nagy L.G."/>
            <person name="Martin F."/>
            <person name="Kauserud H."/>
        </authorList>
    </citation>
    <scope>NUCLEOTIDE SEQUENCE</scope>
    <source>
        <strain evidence="2">9144</strain>
    </source>
</reference>
<keyword evidence="3" id="KW-1185">Reference proteome</keyword>
<dbReference type="SUPFAM" id="SSF54106">
    <property type="entry name" value="LysM domain"/>
    <property type="match status" value="1"/>
</dbReference>
<dbReference type="AlphaFoldDB" id="A0AAD7E4C5"/>
<gene>
    <name evidence="2" type="ORF">GGX14DRAFT_417841</name>
</gene>
<comment type="caution">
    <text evidence="2">The sequence shown here is derived from an EMBL/GenBank/DDBJ whole genome shotgun (WGS) entry which is preliminary data.</text>
</comment>
<evidence type="ECO:0000313" key="3">
    <source>
        <dbReference type="Proteomes" id="UP001219525"/>
    </source>
</evidence>
<dbReference type="Proteomes" id="UP001219525">
    <property type="component" value="Unassembled WGS sequence"/>
</dbReference>
<organism evidence="2 3">
    <name type="scientific">Mycena pura</name>
    <dbReference type="NCBI Taxonomy" id="153505"/>
    <lineage>
        <taxon>Eukaryota</taxon>
        <taxon>Fungi</taxon>
        <taxon>Dikarya</taxon>
        <taxon>Basidiomycota</taxon>
        <taxon>Agaricomycotina</taxon>
        <taxon>Agaricomycetes</taxon>
        <taxon>Agaricomycetidae</taxon>
        <taxon>Agaricales</taxon>
        <taxon>Marasmiineae</taxon>
        <taxon>Mycenaceae</taxon>
        <taxon>Mycena</taxon>
    </lineage>
</organism>
<sequence length="108" mass="11835">MFSNLKVLIVSRDPSPKASLIPTIRRARASEGPRTDANGYRCTLHYTPQPDDTCMSVTRAFGLTQAMFINMNPEVGENCESLETGVLYCVQTVISGNIGRPLVMNGIQ</sequence>
<accession>A0AAD7E4C5</accession>